<protein>
    <recommendedName>
        <fullName evidence="3">Transposase</fullName>
    </recommendedName>
</protein>
<keyword evidence="2" id="KW-1185">Reference proteome</keyword>
<evidence type="ECO:0000313" key="2">
    <source>
        <dbReference type="Proteomes" id="UP000621447"/>
    </source>
</evidence>
<dbReference type="RefSeq" id="WP_174195345.1">
    <property type="nucleotide sequence ID" value="NZ_JABULH010000025.1"/>
</dbReference>
<evidence type="ECO:0000313" key="1">
    <source>
        <dbReference type="EMBL" id="NTS66866.1"/>
    </source>
</evidence>
<organism evidence="1 2">
    <name type="scientific">Sphingomonas hominis</name>
    <dbReference type="NCBI Taxonomy" id="2741495"/>
    <lineage>
        <taxon>Bacteria</taxon>
        <taxon>Pseudomonadati</taxon>
        <taxon>Pseudomonadota</taxon>
        <taxon>Alphaproteobacteria</taxon>
        <taxon>Sphingomonadales</taxon>
        <taxon>Sphingomonadaceae</taxon>
        <taxon>Sphingomonas</taxon>
    </lineage>
</organism>
<accession>A0ABX2JQ41</accession>
<proteinExistence type="predicted"/>
<comment type="caution">
    <text evidence="1">The sequence shown here is derived from an EMBL/GenBank/DDBJ whole genome shotgun (WGS) entry which is preliminary data.</text>
</comment>
<gene>
    <name evidence="1" type="ORF">HRV97_17165</name>
</gene>
<reference evidence="1 2" key="1">
    <citation type="submission" date="2020-06" db="EMBL/GenBank/DDBJ databases">
        <title>Sphingomonas hominis sp. nov., a member of the Sphingomonas, isolated from the hair of a 22-year-old girl.</title>
        <authorList>
            <person name="Zhang D.-F."/>
            <person name="Cui X.-W."/>
        </authorList>
    </citation>
    <scope>NUCLEOTIDE SEQUENCE [LARGE SCALE GENOMIC DNA]</scope>
    <source>
        <strain evidence="1 2">HHU CXW</strain>
    </source>
</reference>
<name>A0ABX2JQ41_9SPHN</name>
<evidence type="ECO:0008006" key="3">
    <source>
        <dbReference type="Google" id="ProtNLM"/>
    </source>
</evidence>
<dbReference type="EMBL" id="JABULH010000025">
    <property type="protein sequence ID" value="NTS66866.1"/>
    <property type="molecule type" value="Genomic_DNA"/>
</dbReference>
<dbReference type="Proteomes" id="UP000621447">
    <property type="component" value="Unassembled WGS sequence"/>
</dbReference>
<sequence>MAQWLASKRNADLTPATVLKMKMIFAVVRARQQVGGVAGCERNPVRAVETKSVNNAREGAVSLTRSALFTMHLGL</sequence>